<keyword evidence="5" id="KW-1185">Reference proteome</keyword>
<name>A0A6B3SNM6_9BURK</name>
<protein>
    <submittedName>
        <fullName evidence="4">Hpt domain-containing protein</fullName>
    </submittedName>
</protein>
<dbReference type="GO" id="GO:0000160">
    <property type="term" value="P:phosphorelay signal transduction system"/>
    <property type="evidence" value="ECO:0007669"/>
    <property type="project" value="UniProtKB-KW"/>
</dbReference>
<keyword evidence="2" id="KW-0597">Phosphoprotein</keyword>
<evidence type="ECO:0000313" key="4">
    <source>
        <dbReference type="EMBL" id="NEX62331.1"/>
    </source>
</evidence>
<dbReference type="Proteomes" id="UP000482155">
    <property type="component" value="Unassembled WGS sequence"/>
</dbReference>
<dbReference type="PROSITE" id="PS50894">
    <property type="entry name" value="HPT"/>
    <property type="match status" value="1"/>
</dbReference>
<dbReference type="AlphaFoldDB" id="A0A6B3SNM6"/>
<reference evidence="4 5" key="1">
    <citation type="submission" date="2020-02" db="EMBL/GenBank/DDBJ databases">
        <authorList>
            <person name="Kim M.K."/>
        </authorList>
    </citation>
    <scope>NUCLEOTIDE SEQUENCE [LARGE SCALE GENOMIC DNA]</scope>
    <source>
        <strain evidence="4 5">17J57-3</strain>
    </source>
</reference>
<organism evidence="4 5">
    <name type="scientific">Noviherbaspirillum galbum</name>
    <dbReference type="NCBI Taxonomy" id="2709383"/>
    <lineage>
        <taxon>Bacteria</taxon>
        <taxon>Pseudomonadati</taxon>
        <taxon>Pseudomonadota</taxon>
        <taxon>Betaproteobacteria</taxon>
        <taxon>Burkholderiales</taxon>
        <taxon>Oxalobacteraceae</taxon>
        <taxon>Noviherbaspirillum</taxon>
    </lineage>
</organism>
<dbReference type="SMART" id="SM00073">
    <property type="entry name" value="HPT"/>
    <property type="match status" value="1"/>
</dbReference>
<keyword evidence="1" id="KW-0902">Two-component regulatory system</keyword>
<dbReference type="EMBL" id="JAAIVB010000048">
    <property type="protein sequence ID" value="NEX62331.1"/>
    <property type="molecule type" value="Genomic_DNA"/>
</dbReference>
<dbReference type="Gene3D" id="1.20.120.160">
    <property type="entry name" value="HPT domain"/>
    <property type="match status" value="1"/>
</dbReference>
<dbReference type="GO" id="GO:0004672">
    <property type="term" value="F:protein kinase activity"/>
    <property type="evidence" value="ECO:0007669"/>
    <property type="project" value="UniProtKB-ARBA"/>
</dbReference>
<evidence type="ECO:0000256" key="1">
    <source>
        <dbReference type="ARBA" id="ARBA00023012"/>
    </source>
</evidence>
<dbReference type="CDD" id="cd00088">
    <property type="entry name" value="HPT"/>
    <property type="match status" value="1"/>
</dbReference>
<dbReference type="SUPFAM" id="SSF47226">
    <property type="entry name" value="Histidine-containing phosphotransfer domain, HPT domain"/>
    <property type="match status" value="1"/>
</dbReference>
<feature type="domain" description="HPt" evidence="3">
    <location>
        <begin position="28"/>
        <end position="121"/>
    </location>
</feature>
<sequence length="128" mass="14073">MNEPQHEMTNVLPSRFEPGHLLSEVGDDHEAMTILLEIFIATSPDMLLDLAEAVEDGSTTRIREIAHSFKGSTGALGASFATALLHRLEEHACRGDQAACTELFSSARSSLLSLIDDVRSFVQMECRR</sequence>
<comment type="caution">
    <text evidence="4">The sequence shown here is derived from an EMBL/GenBank/DDBJ whole genome shotgun (WGS) entry which is preliminary data.</text>
</comment>
<evidence type="ECO:0000259" key="3">
    <source>
        <dbReference type="PROSITE" id="PS50894"/>
    </source>
</evidence>
<dbReference type="Pfam" id="PF01627">
    <property type="entry name" value="Hpt"/>
    <property type="match status" value="1"/>
</dbReference>
<accession>A0A6B3SNM6</accession>
<gene>
    <name evidence="4" type="ORF">G3574_14675</name>
</gene>
<dbReference type="InterPro" id="IPR036641">
    <property type="entry name" value="HPT_dom_sf"/>
</dbReference>
<proteinExistence type="predicted"/>
<dbReference type="RefSeq" id="WP_163964442.1">
    <property type="nucleotide sequence ID" value="NZ_JAAIVB010000048.1"/>
</dbReference>
<evidence type="ECO:0000313" key="5">
    <source>
        <dbReference type="Proteomes" id="UP000482155"/>
    </source>
</evidence>
<evidence type="ECO:0000256" key="2">
    <source>
        <dbReference type="PROSITE-ProRule" id="PRU00110"/>
    </source>
</evidence>
<feature type="modified residue" description="Phosphohistidine" evidence="2">
    <location>
        <position position="67"/>
    </location>
</feature>
<dbReference type="InterPro" id="IPR008207">
    <property type="entry name" value="Sig_transdc_His_kin_Hpt_dom"/>
</dbReference>